<dbReference type="EMBL" id="PQXF01000070">
    <property type="protein sequence ID" value="PXF57128.1"/>
    <property type="molecule type" value="Genomic_DNA"/>
</dbReference>
<accession>A0AC61KYK0</accession>
<sequence>MIGLVDGSALQFMELVNTRRDKMIRLKYRFHFMNTNGEMVFRYDNAPHHPEVATHPHHKHVNGKKLPGLSKEVGLEDVLLEIEKMISA</sequence>
<organism evidence="1 2">
    <name type="scientific">Candidatus Methanogaster sp</name>
    <dbReference type="NCBI Taxonomy" id="3386292"/>
    <lineage>
        <taxon>Archaea</taxon>
        <taxon>Methanobacteriati</taxon>
        <taxon>Methanobacteriota</taxon>
        <taxon>Stenosarchaea group</taxon>
        <taxon>Methanomicrobia</taxon>
        <taxon>Methanosarcinales</taxon>
        <taxon>ANME-2 cluster</taxon>
        <taxon>Candidatus Methanogasteraceae</taxon>
        <taxon>Candidatus Methanogaster</taxon>
    </lineage>
</organism>
<dbReference type="Proteomes" id="UP000248329">
    <property type="component" value="Unassembled WGS sequence"/>
</dbReference>
<evidence type="ECO:0000313" key="2">
    <source>
        <dbReference type="Proteomes" id="UP000248329"/>
    </source>
</evidence>
<evidence type="ECO:0000313" key="1">
    <source>
        <dbReference type="EMBL" id="PXF57128.1"/>
    </source>
</evidence>
<comment type="caution">
    <text evidence="1">The sequence shown here is derived from an EMBL/GenBank/DDBJ whole genome shotgun (WGS) entry which is preliminary data.</text>
</comment>
<protein>
    <submittedName>
        <fullName evidence="1">Uncharacterized protein</fullName>
    </submittedName>
</protein>
<proteinExistence type="predicted"/>
<name>A0AC61KYK0_9EURY</name>
<gene>
    <name evidence="1" type="ORF">C4B59_15785</name>
</gene>
<reference evidence="1" key="1">
    <citation type="submission" date="2018-01" db="EMBL/GenBank/DDBJ databases">
        <authorList>
            <person name="Krukenberg V."/>
        </authorList>
    </citation>
    <scope>NUCLEOTIDE SEQUENCE</scope>
    <source>
        <strain evidence="1">E20ANME2</strain>
    </source>
</reference>